<evidence type="ECO:0000313" key="2">
    <source>
        <dbReference type="Proteomes" id="UP000186868"/>
    </source>
</evidence>
<dbReference type="InterPro" id="IPR009727">
    <property type="entry name" value="NifT"/>
</dbReference>
<dbReference type="Proteomes" id="UP000186868">
    <property type="component" value="Unassembled WGS sequence"/>
</dbReference>
<dbReference type="OrthoDB" id="9805052at2"/>
<dbReference type="EMBL" id="MRCB01000006">
    <property type="protein sequence ID" value="OKH24436.1"/>
    <property type="molecule type" value="Genomic_DNA"/>
</dbReference>
<dbReference type="NCBIfam" id="TIGR02934">
    <property type="entry name" value="nifT_nitrog"/>
    <property type="match status" value="1"/>
</dbReference>
<keyword evidence="2" id="KW-1185">Reference proteome</keyword>
<dbReference type="Pfam" id="PF06988">
    <property type="entry name" value="NifT"/>
    <property type="match status" value="1"/>
</dbReference>
<comment type="caution">
    <text evidence="1">The sequence shown here is derived from an EMBL/GenBank/DDBJ whole genome shotgun (WGS) entry which is preliminary data.</text>
</comment>
<gene>
    <name evidence="1" type="ORF">NIES593_07075</name>
</gene>
<reference evidence="1 2" key="1">
    <citation type="submission" date="2016-11" db="EMBL/GenBank/DDBJ databases">
        <title>Draft Genome Sequences of Nine Cyanobacterial Strains from Diverse Habitats.</title>
        <authorList>
            <person name="Zhu T."/>
            <person name="Hou S."/>
            <person name="Lu X."/>
            <person name="Hess W.R."/>
        </authorList>
    </citation>
    <scope>NUCLEOTIDE SEQUENCE [LARGE SCALE GENOMIC DNA]</scope>
    <source>
        <strain evidence="1 2">NIES-593</strain>
    </source>
</reference>
<organism evidence="1 2">
    <name type="scientific">Hydrococcus rivularis NIES-593</name>
    <dbReference type="NCBI Taxonomy" id="1921803"/>
    <lineage>
        <taxon>Bacteria</taxon>
        <taxon>Bacillati</taxon>
        <taxon>Cyanobacteriota</taxon>
        <taxon>Cyanophyceae</taxon>
        <taxon>Pleurocapsales</taxon>
        <taxon>Hydrococcaceae</taxon>
        <taxon>Hydrococcus</taxon>
    </lineage>
</organism>
<dbReference type="SUPFAM" id="SSF159203">
    <property type="entry name" value="NifT/FixU-like"/>
    <property type="match status" value="1"/>
</dbReference>
<protein>
    <submittedName>
        <fullName evidence="1">Putative nitrogen fixation protein NifT</fullName>
    </submittedName>
</protein>
<dbReference type="Gene3D" id="2.40.50.240">
    <property type="entry name" value="NifT/FixU-like"/>
    <property type="match status" value="1"/>
</dbReference>
<dbReference type="RefSeq" id="WP_073598918.1">
    <property type="nucleotide sequence ID" value="NZ_MRCB01000006.1"/>
</dbReference>
<dbReference type="AlphaFoldDB" id="A0A1U7HLH2"/>
<dbReference type="InterPro" id="IPR024044">
    <property type="entry name" value="NifT/FixU_barrel-like_dom_sf"/>
</dbReference>
<evidence type="ECO:0000313" key="1">
    <source>
        <dbReference type="EMBL" id="OKH24436.1"/>
    </source>
</evidence>
<dbReference type="STRING" id="1921803.NIES593_07075"/>
<proteinExistence type="predicted"/>
<accession>A0A1U7HLH2</accession>
<sequence length="67" mass="7592">MKVMLHKNAAGHLSVYVPKKDLEEEVVKETVMQEGILMTLANGWELLFSELEEPLKLPITTEARKIA</sequence>
<dbReference type="GO" id="GO:0009399">
    <property type="term" value="P:nitrogen fixation"/>
    <property type="evidence" value="ECO:0007669"/>
    <property type="project" value="InterPro"/>
</dbReference>
<name>A0A1U7HLH2_9CYAN</name>